<dbReference type="KEGG" id="cko:CKO_00494"/>
<keyword evidence="3" id="KW-1185">Reference proteome</keyword>
<sequence length="54" mass="6367">MWKRRKRCCNNDVLLPDGATAYPAYNNLTRRPDKTRQRRHPAFLINGIPSTARR</sequence>
<protein>
    <submittedName>
        <fullName evidence="2">Uncharacterized protein</fullName>
    </submittedName>
</protein>
<dbReference type="HOGENOM" id="CLU_3041777_0_0_6"/>
<reference evidence="2 3" key="1">
    <citation type="submission" date="2007-08" db="EMBL/GenBank/DDBJ databases">
        <authorList>
            <consortium name="The Citrobacter koseri Genome Sequencing Project"/>
            <person name="McClelland M."/>
            <person name="Sanderson E.K."/>
            <person name="Porwollik S."/>
            <person name="Spieth J."/>
            <person name="Clifton W.S."/>
            <person name="Latreille P."/>
            <person name="Courtney L."/>
            <person name="Wang C."/>
            <person name="Pepin K."/>
            <person name="Bhonagiri V."/>
            <person name="Nash W."/>
            <person name="Johnson M."/>
            <person name="Thiruvilangam P."/>
            <person name="Wilson R."/>
        </authorList>
    </citation>
    <scope>NUCLEOTIDE SEQUENCE [LARGE SCALE GENOMIC DNA]</scope>
    <source>
        <strain evidence="3">ATCC BAA-895 / CDC 4225-83 / SGSC4696</strain>
    </source>
</reference>
<evidence type="ECO:0000313" key="2">
    <source>
        <dbReference type="EMBL" id="ABV11650.1"/>
    </source>
</evidence>
<name>A8ADT7_CITK8</name>
<dbReference type="Proteomes" id="UP000008148">
    <property type="component" value="Chromosome"/>
</dbReference>
<accession>A8ADT7</accession>
<organism evidence="2 3">
    <name type="scientific">Citrobacter koseri (strain ATCC BAA-895 / CDC 4225-83 / SGSC4696)</name>
    <dbReference type="NCBI Taxonomy" id="290338"/>
    <lineage>
        <taxon>Bacteria</taxon>
        <taxon>Pseudomonadati</taxon>
        <taxon>Pseudomonadota</taxon>
        <taxon>Gammaproteobacteria</taxon>
        <taxon>Enterobacterales</taxon>
        <taxon>Enterobacteriaceae</taxon>
        <taxon>Citrobacter</taxon>
    </lineage>
</organism>
<dbReference type="EMBL" id="CP000822">
    <property type="protein sequence ID" value="ABV11650.1"/>
    <property type="molecule type" value="Genomic_DNA"/>
</dbReference>
<dbReference type="AlphaFoldDB" id="A8ADT7"/>
<proteinExistence type="predicted"/>
<feature type="region of interest" description="Disordered" evidence="1">
    <location>
        <begin position="26"/>
        <end position="54"/>
    </location>
</feature>
<evidence type="ECO:0000313" key="3">
    <source>
        <dbReference type="Proteomes" id="UP000008148"/>
    </source>
</evidence>
<gene>
    <name evidence="2" type="ordered locus">CKO_00494</name>
</gene>
<evidence type="ECO:0000256" key="1">
    <source>
        <dbReference type="SAM" id="MobiDB-lite"/>
    </source>
</evidence>